<evidence type="ECO:0000256" key="1">
    <source>
        <dbReference type="ARBA" id="ARBA00010641"/>
    </source>
</evidence>
<feature type="region of interest" description="Disordered" evidence="5">
    <location>
        <begin position="87"/>
        <end position="109"/>
    </location>
</feature>
<sequence>MVDELTEEVLADAARGDQYALGVVYRALAPTVQAFLLAHGAEDPEDLTNEVFLHVLPRLSALKGGVAGVRTFVFSVAHARSVDEVRRRARRPRQAPYDPDRDRRAAASAEHDALDERASYLRDVLAQLNDGQRSVITLRVLADLSVGETARVLGRSPGAVKQLQRRGLLALREILEGGATS</sequence>
<accession>A0A4Q4Z2J8</accession>
<evidence type="ECO:0000256" key="3">
    <source>
        <dbReference type="ARBA" id="ARBA00023082"/>
    </source>
</evidence>
<evidence type="ECO:0000313" key="8">
    <source>
        <dbReference type="Proteomes" id="UP000295198"/>
    </source>
</evidence>
<dbReference type="PANTHER" id="PTHR43133">
    <property type="entry name" value="RNA POLYMERASE ECF-TYPE SIGMA FACTO"/>
    <property type="match status" value="1"/>
</dbReference>
<dbReference type="SUPFAM" id="SSF88946">
    <property type="entry name" value="Sigma2 domain of RNA polymerase sigma factors"/>
    <property type="match status" value="1"/>
</dbReference>
<dbReference type="Gene3D" id="1.10.10.10">
    <property type="entry name" value="Winged helix-like DNA-binding domain superfamily/Winged helix DNA-binding domain"/>
    <property type="match status" value="1"/>
</dbReference>
<dbReference type="OrthoDB" id="5501064at2"/>
<gene>
    <name evidence="7" type="ORF">EKO23_22880</name>
</gene>
<reference evidence="7 8" key="1">
    <citation type="submission" date="2019-01" db="EMBL/GenBank/DDBJ databases">
        <title>Nocardioides guangzhouensis sp. nov., an actinobacterium isolated from soil.</title>
        <authorList>
            <person name="Fu Y."/>
            <person name="Cai Y."/>
            <person name="Lin Z."/>
            <person name="Chen P."/>
        </authorList>
    </citation>
    <scope>NUCLEOTIDE SEQUENCE [LARGE SCALE GENOMIC DNA]</scope>
    <source>
        <strain evidence="7 8">130</strain>
    </source>
</reference>
<keyword evidence="3" id="KW-0731">Sigma factor</keyword>
<dbReference type="PANTHER" id="PTHR43133:SF62">
    <property type="entry name" value="RNA POLYMERASE SIGMA FACTOR SIGZ"/>
    <property type="match status" value="1"/>
</dbReference>
<dbReference type="SUPFAM" id="SSF88659">
    <property type="entry name" value="Sigma3 and sigma4 domains of RNA polymerase sigma factors"/>
    <property type="match status" value="1"/>
</dbReference>
<dbReference type="NCBIfam" id="TIGR02937">
    <property type="entry name" value="sigma70-ECF"/>
    <property type="match status" value="1"/>
</dbReference>
<dbReference type="InterPro" id="IPR007630">
    <property type="entry name" value="RNA_pol_sigma70_r4"/>
</dbReference>
<keyword evidence="8" id="KW-1185">Reference proteome</keyword>
<name>A0A4Q4Z2J8_9ACTN</name>
<dbReference type="InterPro" id="IPR039425">
    <property type="entry name" value="RNA_pol_sigma-70-like"/>
</dbReference>
<proteinExistence type="inferred from homology"/>
<evidence type="ECO:0000259" key="6">
    <source>
        <dbReference type="Pfam" id="PF04545"/>
    </source>
</evidence>
<evidence type="ECO:0000313" key="7">
    <source>
        <dbReference type="EMBL" id="RYP81870.1"/>
    </source>
</evidence>
<dbReference type="InterPro" id="IPR013325">
    <property type="entry name" value="RNA_pol_sigma_r2"/>
</dbReference>
<dbReference type="EMBL" id="SDKM01000058">
    <property type="protein sequence ID" value="RYP81870.1"/>
    <property type="molecule type" value="Genomic_DNA"/>
</dbReference>
<dbReference type="GO" id="GO:0006352">
    <property type="term" value="P:DNA-templated transcription initiation"/>
    <property type="evidence" value="ECO:0007669"/>
    <property type="project" value="InterPro"/>
</dbReference>
<dbReference type="InterPro" id="IPR013324">
    <property type="entry name" value="RNA_pol_sigma_r3/r4-like"/>
</dbReference>
<evidence type="ECO:0000256" key="4">
    <source>
        <dbReference type="ARBA" id="ARBA00023163"/>
    </source>
</evidence>
<comment type="caution">
    <text evidence="7">The sequence shown here is derived from an EMBL/GenBank/DDBJ whole genome shotgun (WGS) entry which is preliminary data.</text>
</comment>
<dbReference type="GO" id="GO:0016987">
    <property type="term" value="F:sigma factor activity"/>
    <property type="evidence" value="ECO:0007669"/>
    <property type="project" value="UniProtKB-KW"/>
</dbReference>
<dbReference type="Pfam" id="PF04545">
    <property type="entry name" value="Sigma70_r4"/>
    <property type="match status" value="1"/>
</dbReference>
<feature type="domain" description="RNA polymerase sigma-70 region 4" evidence="6">
    <location>
        <begin position="124"/>
        <end position="173"/>
    </location>
</feature>
<evidence type="ECO:0000256" key="5">
    <source>
        <dbReference type="SAM" id="MobiDB-lite"/>
    </source>
</evidence>
<feature type="compositionally biased region" description="Basic and acidic residues" evidence="5">
    <location>
        <begin position="98"/>
        <end position="109"/>
    </location>
</feature>
<organism evidence="7 8">
    <name type="scientific">Nocardioides guangzhouensis</name>
    <dbReference type="NCBI Taxonomy" id="2497878"/>
    <lineage>
        <taxon>Bacteria</taxon>
        <taxon>Bacillati</taxon>
        <taxon>Actinomycetota</taxon>
        <taxon>Actinomycetes</taxon>
        <taxon>Propionibacteriales</taxon>
        <taxon>Nocardioidaceae</taxon>
        <taxon>Nocardioides</taxon>
    </lineage>
</organism>
<dbReference type="Proteomes" id="UP000295198">
    <property type="component" value="Unassembled WGS sequence"/>
</dbReference>
<protein>
    <submittedName>
        <fullName evidence="7">Sigma-70 family RNA polymerase sigma factor</fullName>
    </submittedName>
</protein>
<dbReference type="InterPro" id="IPR036388">
    <property type="entry name" value="WH-like_DNA-bd_sf"/>
</dbReference>
<keyword evidence="4" id="KW-0804">Transcription</keyword>
<keyword evidence="2" id="KW-0805">Transcription regulation</keyword>
<dbReference type="Gene3D" id="1.10.1740.10">
    <property type="match status" value="1"/>
</dbReference>
<dbReference type="InterPro" id="IPR014284">
    <property type="entry name" value="RNA_pol_sigma-70_dom"/>
</dbReference>
<comment type="similarity">
    <text evidence="1">Belongs to the sigma-70 factor family. ECF subfamily.</text>
</comment>
<dbReference type="CDD" id="cd06171">
    <property type="entry name" value="Sigma70_r4"/>
    <property type="match status" value="1"/>
</dbReference>
<evidence type="ECO:0000256" key="2">
    <source>
        <dbReference type="ARBA" id="ARBA00023015"/>
    </source>
</evidence>
<dbReference type="AlphaFoldDB" id="A0A4Q4Z2J8"/>